<dbReference type="HOGENOM" id="CLU_1050379_0_0_1"/>
<reference evidence="3" key="2">
    <citation type="submission" date="2015-01" db="EMBL/GenBank/DDBJ databases">
        <title>Evolutionary Origins and Diversification of the Mycorrhizal Mutualists.</title>
        <authorList>
            <consortium name="DOE Joint Genome Institute"/>
            <consortium name="Mycorrhizal Genomics Consortium"/>
            <person name="Kohler A."/>
            <person name="Kuo A."/>
            <person name="Nagy L.G."/>
            <person name="Floudas D."/>
            <person name="Copeland A."/>
            <person name="Barry K.W."/>
            <person name="Cichocki N."/>
            <person name="Veneault-Fourrey C."/>
            <person name="LaButti K."/>
            <person name="Lindquist E.A."/>
            <person name="Lipzen A."/>
            <person name="Lundell T."/>
            <person name="Morin E."/>
            <person name="Murat C."/>
            <person name="Riley R."/>
            <person name="Ohm R."/>
            <person name="Sun H."/>
            <person name="Tunlid A."/>
            <person name="Henrissat B."/>
            <person name="Grigoriev I.V."/>
            <person name="Hibbett D.S."/>
            <person name="Martin F."/>
        </authorList>
    </citation>
    <scope>NUCLEOTIDE SEQUENCE [LARGE SCALE GENOMIC DNA]</scope>
    <source>
        <strain evidence="3">MAFF 305830</strain>
    </source>
</reference>
<keyword evidence="3" id="KW-1185">Reference proteome</keyword>
<dbReference type="OrthoDB" id="2527908at2759"/>
<name>A0A0C3B5N0_SERVB</name>
<accession>A0A0C3B5N0</accession>
<evidence type="ECO:0000313" key="3">
    <source>
        <dbReference type="Proteomes" id="UP000054097"/>
    </source>
</evidence>
<evidence type="ECO:0000313" key="2">
    <source>
        <dbReference type="EMBL" id="KIM32110.1"/>
    </source>
</evidence>
<feature type="compositionally biased region" description="Low complexity" evidence="1">
    <location>
        <begin position="215"/>
        <end position="242"/>
    </location>
</feature>
<organism evidence="2 3">
    <name type="scientific">Serendipita vermifera MAFF 305830</name>
    <dbReference type="NCBI Taxonomy" id="933852"/>
    <lineage>
        <taxon>Eukaryota</taxon>
        <taxon>Fungi</taxon>
        <taxon>Dikarya</taxon>
        <taxon>Basidiomycota</taxon>
        <taxon>Agaricomycotina</taxon>
        <taxon>Agaricomycetes</taxon>
        <taxon>Sebacinales</taxon>
        <taxon>Serendipitaceae</taxon>
        <taxon>Serendipita</taxon>
    </lineage>
</organism>
<feature type="compositionally biased region" description="Pro residues" evidence="1">
    <location>
        <begin position="165"/>
        <end position="175"/>
    </location>
</feature>
<gene>
    <name evidence="2" type="ORF">M408DRAFT_20458</name>
</gene>
<reference evidence="2 3" key="1">
    <citation type="submission" date="2014-04" db="EMBL/GenBank/DDBJ databases">
        <authorList>
            <consortium name="DOE Joint Genome Institute"/>
            <person name="Kuo A."/>
            <person name="Zuccaro A."/>
            <person name="Kohler A."/>
            <person name="Nagy L.G."/>
            <person name="Floudas D."/>
            <person name="Copeland A."/>
            <person name="Barry K.W."/>
            <person name="Cichocki N."/>
            <person name="Veneault-Fourrey C."/>
            <person name="LaButti K."/>
            <person name="Lindquist E.A."/>
            <person name="Lipzen A."/>
            <person name="Lundell T."/>
            <person name="Morin E."/>
            <person name="Murat C."/>
            <person name="Sun H."/>
            <person name="Tunlid A."/>
            <person name="Henrissat B."/>
            <person name="Grigoriev I.V."/>
            <person name="Hibbett D.S."/>
            <person name="Martin F."/>
            <person name="Nordberg H.P."/>
            <person name="Cantor M.N."/>
            <person name="Hua S.X."/>
        </authorList>
    </citation>
    <scope>NUCLEOTIDE SEQUENCE [LARGE SCALE GENOMIC DNA]</scope>
    <source>
        <strain evidence="2 3">MAFF 305830</strain>
    </source>
</reference>
<dbReference type="Proteomes" id="UP000054097">
    <property type="component" value="Unassembled WGS sequence"/>
</dbReference>
<protein>
    <submittedName>
        <fullName evidence="2">Uncharacterized protein</fullName>
    </submittedName>
</protein>
<feature type="compositionally biased region" description="Low complexity" evidence="1">
    <location>
        <begin position="176"/>
        <end position="204"/>
    </location>
</feature>
<evidence type="ECO:0000256" key="1">
    <source>
        <dbReference type="SAM" id="MobiDB-lite"/>
    </source>
</evidence>
<sequence>MANPSSTAPYQIFILYGGYQPLIVATEASHGHNWTVDLPVGGPYILSMKDANDYTGGTSFTFIVQDPAIGVTCDATSQYSTNSLQVTSAGTYAECSSLVVTVQGGTSPYTMQIFAAHRPPKTTTWTTSTMSYTIDLQPPGQFFVMVTDSTGLRGVEGIQSKEHFPPPSRTIPIPPSGSSSSSSSSLGVQNTQTTTTTTTVITGIDEPNGTYTCVDSLSPNPSDLPSGYPQVPQQQSLSQLPQNPRLTINFQLSLEVPWVEQRSSS</sequence>
<feature type="region of interest" description="Disordered" evidence="1">
    <location>
        <begin position="158"/>
        <end position="242"/>
    </location>
</feature>
<dbReference type="AlphaFoldDB" id="A0A0C3B5N0"/>
<dbReference type="EMBL" id="KN824280">
    <property type="protein sequence ID" value="KIM32110.1"/>
    <property type="molecule type" value="Genomic_DNA"/>
</dbReference>
<proteinExistence type="predicted"/>